<dbReference type="InterPro" id="IPR007060">
    <property type="entry name" value="FtsL/DivIC"/>
</dbReference>
<dbReference type="HAMAP" id="MF_00599">
    <property type="entry name" value="FtsB"/>
    <property type="match status" value="1"/>
</dbReference>
<dbReference type="Pfam" id="PF04977">
    <property type="entry name" value="DivIC"/>
    <property type="match status" value="1"/>
</dbReference>
<keyword evidence="4 7" id="KW-1133">Transmembrane helix</keyword>
<accession>A0A4R5UBW1</accession>
<evidence type="ECO:0000256" key="7">
    <source>
        <dbReference type="HAMAP-Rule" id="MF_00599"/>
    </source>
</evidence>
<evidence type="ECO:0000256" key="2">
    <source>
        <dbReference type="ARBA" id="ARBA00022618"/>
    </source>
</evidence>
<comment type="function">
    <text evidence="7">Essential cell division protein. May link together the upstream cell division proteins, which are predominantly cytoplasmic, with the downstream cell division proteins, which are predominantly periplasmic.</text>
</comment>
<dbReference type="EMBL" id="SMTG01000002">
    <property type="protein sequence ID" value="TDK32663.1"/>
    <property type="molecule type" value="Genomic_DNA"/>
</dbReference>
<dbReference type="GO" id="GO:0032153">
    <property type="term" value="C:cell division site"/>
    <property type="evidence" value="ECO:0007669"/>
    <property type="project" value="UniProtKB-UniRule"/>
</dbReference>
<evidence type="ECO:0000256" key="4">
    <source>
        <dbReference type="ARBA" id="ARBA00022989"/>
    </source>
</evidence>
<dbReference type="InterPro" id="IPR023081">
    <property type="entry name" value="Cell_div_FtsB"/>
</dbReference>
<keyword evidence="6 7" id="KW-0131">Cell cycle</keyword>
<dbReference type="RefSeq" id="WP_082387382.1">
    <property type="nucleotide sequence ID" value="NZ_SMTG01000002.1"/>
</dbReference>
<evidence type="ECO:0000256" key="6">
    <source>
        <dbReference type="ARBA" id="ARBA00023306"/>
    </source>
</evidence>
<dbReference type="GO" id="GO:0030428">
    <property type="term" value="C:cell septum"/>
    <property type="evidence" value="ECO:0007669"/>
    <property type="project" value="TreeGrafter"/>
</dbReference>
<dbReference type="Proteomes" id="UP000295543">
    <property type="component" value="Unassembled WGS sequence"/>
</dbReference>
<gene>
    <name evidence="7 9" type="primary">ftsB</name>
    <name evidence="9" type="ORF">E2F49_00865</name>
</gene>
<dbReference type="NCBIfam" id="NF002058">
    <property type="entry name" value="PRK00888.1"/>
    <property type="match status" value="1"/>
</dbReference>
<dbReference type="OrthoDB" id="7061211at2"/>
<name>A0A4R5UBW1_9GAMM</name>
<organism evidence="9 10">
    <name type="scientific">Luteimonas terrae</name>
    <dbReference type="NCBI Taxonomy" id="1530191"/>
    <lineage>
        <taxon>Bacteria</taxon>
        <taxon>Pseudomonadati</taxon>
        <taxon>Pseudomonadota</taxon>
        <taxon>Gammaproteobacteria</taxon>
        <taxon>Lysobacterales</taxon>
        <taxon>Lysobacteraceae</taxon>
        <taxon>Luteimonas</taxon>
    </lineage>
</organism>
<dbReference type="GO" id="GO:0043093">
    <property type="term" value="P:FtsZ-dependent cytokinesis"/>
    <property type="evidence" value="ECO:0007669"/>
    <property type="project" value="UniProtKB-UniRule"/>
</dbReference>
<evidence type="ECO:0000256" key="5">
    <source>
        <dbReference type="ARBA" id="ARBA00023136"/>
    </source>
</evidence>
<keyword evidence="3 7" id="KW-0812">Transmembrane</keyword>
<keyword evidence="5 7" id="KW-0472">Membrane</keyword>
<dbReference type="PANTHER" id="PTHR37485:SF1">
    <property type="entry name" value="CELL DIVISION PROTEIN FTSB"/>
    <property type="match status" value="1"/>
</dbReference>
<comment type="subunit">
    <text evidence="7">Part of a complex composed of FtsB, FtsL and FtsQ.</text>
</comment>
<proteinExistence type="inferred from homology"/>
<keyword evidence="7" id="KW-0997">Cell inner membrane</keyword>
<keyword evidence="7" id="KW-0175">Coiled coil</keyword>
<sequence>MRALLVVMLVLATLLAWLQYRLWFGVGGTEQVEELRSRVEAQARQNEGLEQRNAALAAEVADLKSGEAAIEERARGELGMIKPGETFYRVVDDARIAPLPAEHAMDPDAQQRAQERRQDSAPEPLRDDAPEPTP</sequence>
<dbReference type="PANTHER" id="PTHR37485">
    <property type="entry name" value="CELL DIVISION PROTEIN FTSB"/>
    <property type="match status" value="1"/>
</dbReference>
<feature type="region of interest" description="Disordered" evidence="8">
    <location>
        <begin position="99"/>
        <end position="134"/>
    </location>
</feature>
<evidence type="ECO:0000313" key="9">
    <source>
        <dbReference type="EMBL" id="TDK32663.1"/>
    </source>
</evidence>
<keyword evidence="2 7" id="KW-0132">Cell division</keyword>
<dbReference type="AlphaFoldDB" id="A0A4R5UBW1"/>
<comment type="caution">
    <text evidence="9">The sequence shown here is derived from an EMBL/GenBank/DDBJ whole genome shotgun (WGS) entry which is preliminary data.</text>
</comment>
<reference evidence="9 10" key="1">
    <citation type="submission" date="2019-03" db="EMBL/GenBank/DDBJ databases">
        <title>Luteimonas zhaokaii sp.nov., isolated from the rectal contents of Plateau pika in Yushu, Qinghai Province, China.</title>
        <authorList>
            <person name="Zhang G."/>
        </authorList>
    </citation>
    <scope>NUCLEOTIDE SEQUENCE [LARGE SCALE GENOMIC DNA]</scope>
    <source>
        <strain evidence="9 10">THG-MD21</strain>
    </source>
</reference>
<evidence type="ECO:0000256" key="3">
    <source>
        <dbReference type="ARBA" id="ARBA00022692"/>
    </source>
</evidence>
<keyword evidence="10" id="KW-1185">Reference proteome</keyword>
<keyword evidence="1 7" id="KW-1003">Cell membrane</keyword>
<feature type="topological domain" description="Cytoplasmic" evidence="7">
    <location>
        <begin position="1"/>
        <end position="6"/>
    </location>
</feature>
<evidence type="ECO:0000313" key="10">
    <source>
        <dbReference type="Proteomes" id="UP000295543"/>
    </source>
</evidence>
<comment type="subcellular location">
    <subcellularLocation>
        <location evidence="7">Cell inner membrane</location>
        <topology evidence="7">Single-pass type II membrane protein</topology>
    </subcellularLocation>
    <text evidence="7">Localizes to the division septum.</text>
</comment>
<feature type="compositionally biased region" description="Basic and acidic residues" evidence="8">
    <location>
        <begin position="113"/>
        <end position="134"/>
    </location>
</feature>
<dbReference type="GO" id="GO:0005886">
    <property type="term" value="C:plasma membrane"/>
    <property type="evidence" value="ECO:0007669"/>
    <property type="project" value="UniProtKB-SubCell"/>
</dbReference>
<evidence type="ECO:0000256" key="1">
    <source>
        <dbReference type="ARBA" id="ARBA00022475"/>
    </source>
</evidence>
<protein>
    <recommendedName>
        <fullName evidence="7">Cell division protein FtsB</fullName>
    </recommendedName>
</protein>
<evidence type="ECO:0000256" key="8">
    <source>
        <dbReference type="SAM" id="MobiDB-lite"/>
    </source>
</evidence>
<feature type="topological domain" description="Periplasmic" evidence="7">
    <location>
        <begin position="25"/>
        <end position="134"/>
    </location>
</feature>
<feature type="coiled-coil region" evidence="7">
    <location>
        <begin position="32"/>
        <end position="66"/>
    </location>
</feature>
<comment type="similarity">
    <text evidence="7">Belongs to the FtsB family.</text>
</comment>